<dbReference type="Proteomes" id="UP001254832">
    <property type="component" value="Unassembled WGS sequence"/>
</dbReference>
<organism evidence="1 2">
    <name type="scientific">Paenibacillus amylolyticus</name>
    <dbReference type="NCBI Taxonomy" id="1451"/>
    <lineage>
        <taxon>Bacteria</taxon>
        <taxon>Bacillati</taxon>
        <taxon>Bacillota</taxon>
        <taxon>Bacilli</taxon>
        <taxon>Bacillales</taxon>
        <taxon>Paenibacillaceae</taxon>
        <taxon>Paenibacillus</taxon>
    </lineage>
</organism>
<sequence>MNYKKVEEVNRKRTALANQMLILAAKISPAMDLKEMDVIQTEIALL</sequence>
<name>A0AAP5H4A3_PAEAM</name>
<reference evidence="1" key="1">
    <citation type="submission" date="2023-07" db="EMBL/GenBank/DDBJ databases">
        <title>Sorghum-associated microbial communities from plants grown in Nebraska, USA.</title>
        <authorList>
            <person name="Schachtman D."/>
        </authorList>
    </citation>
    <scope>NUCLEOTIDE SEQUENCE</scope>
    <source>
        <strain evidence="1">BE80</strain>
    </source>
</reference>
<evidence type="ECO:0000313" key="2">
    <source>
        <dbReference type="Proteomes" id="UP001254832"/>
    </source>
</evidence>
<proteinExistence type="predicted"/>
<protein>
    <submittedName>
        <fullName evidence="1">Uncharacterized protein</fullName>
    </submittedName>
</protein>
<gene>
    <name evidence="1" type="ORF">J2W91_004596</name>
</gene>
<dbReference type="AlphaFoldDB" id="A0AAP5H4A3"/>
<evidence type="ECO:0000313" key="1">
    <source>
        <dbReference type="EMBL" id="MDR6726090.1"/>
    </source>
</evidence>
<dbReference type="EMBL" id="JAVDTR010000015">
    <property type="protein sequence ID" value="MDR6726090.1"/>
    <property type="molecule type" value="Genomic_DNA"/>
</dbReference>
<comment type="caution">
    <text evidence="1">The sequence shown here is derived from an EMBL/GenBank/DDBJ whole genome shotgun (WGS) entry which is preliminary data.</text>
</comment>
<accession>A0AAP5H4A3</accession>